<organism evidence="4 5">
    <name type="scientific">Novosphingobium arvoryzae</name>
    <dbReference type="NCBI Taxonomy" id="1256514"/>
    <lineage>
        <taxon>Bacteria</taxon>
        <taxon>Pseudomonadati</taxon>
        <taxon>Pseudomonadota</taxon>
        <taxon>Alphaproteobacteria</taxon>
        <taxon>Sphingomonadales</taxon>
        <taxon>Sphingomonadaceae</taxon>
        <taxon>Novosphingobium</taxon>
    </lineage>
</organism>
<evidence type="ECO:0000256" key="1">
    <source>
        <dbReference type="ARBA" id="ARBA00022630"/>
    </source>
</evidence>
<evidence type="ECO:0000256" key="2">
    <source>
        <dbReference type="ARBA" id="ARBA00023002"/>
    </source>
</evidence>
<dbReference type="InterPro" id="IPR051799">
    <property type="entry name" value="NADH_flavin_oxidoreductase"/>
</dbReference>
<reference evidence="4" key="1">
    <citation type="journal article" date="2014" name="Int. J. Syst. Evol. Microbiol.">
        <title>Complete genome sequence of Corynebacterium casei LMG S-19264T (=DSM 44701T), isolated from a smear-ripened cheese.</title>
        <authorList>
            <consortium name="US DOE Joint Genome Institute (JGI-PGF)"/>
            <person name="Walter F."/>
            <person name="Albersmeier A."/>
            <person name="Kalinowski J."/>
            <person name="Ruckert C."/>
        </authorList>
    </citation>
    <scope>NUCLEOTIDE SEQUENCE</scope>
    <source>
        <strain evidence="4">KCTC 32422</strain>
    </source>
</reference>
<sequence>MTTPSAPLTFTRGPAMANRMMLAPLTNLQSHPDGTLSDDEIRWLTMRAQGGMGLVMTAAAHVQRQGQGFPGQLGIWSDDHLPRLTQLADAIRAGGALSSVQLHHAGIRSPKDLIGEAPQGPYADEATGSRALTTAEVEHLRDDFIAAAVRAERAGFDGVEIHGAHGYVLAQFLDADNNQRTDGYGGDFAGRARIIREVIDGVRAATRPDFQVGLRLSPERFGIRMAEALELAQSVMTGGQLDYLDMSLWDCFKTPEEPEFADKPLIHHFTALERGNTRLGVAGKIMDAAKVQACLDAGADFVLIGRGAILHHDFAARVLADPTFASTPTPVTRAHLAAEGLGDAFLNYMATWKGFVEG</sequence>
<keyword evidence="5" id="KW-1185">Reference proteome</keyword>
<evidence type="ECO:0000313" key="5">
    <source>
        <dbReference type="Proteomes" id="UP000634139"/>
    </source>
</evidence>
<evidence type="ECO:0000313" key="4">
    <source>
        <dbReference type="EMBL" id="GGZ99472.1"/>
    </source>
</evidence>
<dbReference type="RefSeq" id="WP_189541015.1">
    <property type="nucleotide sequence ID" value="NZ_BMZD01000004.1"/>
</dbReference>
<dbReference type="Proteomes" id="UP000634139">
    <property type="component" value="Unassembled WGS sequence"/>
</dbReference>
<dbReference type="GO" id="GO:0016491">
    <property type="term" value="F:oxidoreductase activity"/>
    <property type="evidence" value="ECO:0007669"/>
    <property type="project" value="UniProtKB-KW"/>
</dbReference>
<dbReference type="InterPro" id="IPR013785">
    <property type="entry name" value="Aldolase_TIM"/>
</dbReference>
<evidence type="ECO:0000259" key="3">
    <source>
        <dbReference type="Pfam" id="PF00724"/>
    </source>
</evidence>
<proteinExistence type="predicted"/>
<name>A0A918RHV4_9SPHN</name>
<keyword evidence="1" id="KW-0285">Flavoprotein</keyword>
<dbReference type="SUPFAM" id="SSF51395">
    <property type="entry name" value="FMN-linked oxidoreductases"/>
    <property type="match status" value="1"/>
</dbReference>
<dbReference type="CDD" id="cd02803">
    <property type="entry name" value="OYE_like_FMN_family"/>
    <property type="match status" value="1"/>
</dbReference>
<reference evidence="4" key="2">
    <citation type="submission" date="2020-09" db="EMBL/GenBank/DDBJ databases">
        <authorList>
            <person name="Sun Q."/>
            <person name="Kim S."/>
        </authorList>
    </citation>
    <scope>NUCLEOTIDE SEQUENCE</scope>
    <source>
        <strain evidence="4">KCTC 32422</strain>
    </source>
</reference>
<dbReference type="Gene3D" id="3.20.20.70">
    <property type="entry name" value="Aldolase class I"/>
    <property type="match status" value="1"/>
</dbReference>
<accession>A0A918RHV4</accession>
<keyword evidence="2" id="KW-0560">Oxidoreductase</keyword>
<feature type="domain" description="NADH:flavin oxidoreductase/NADH oxidase N-terminal" evidence="3">
    <location>
        <begin position="7"/>
        <end position="318"/>
    </location>
</feature>
<dbReference type="PANTHER" id="PTHR43656:SF2">
    <property type="entry name" value="BINDING OXIDOREDUCTASE, PUTATIVE (AFU_ORTHOLOGUE AFUA_2G08260)-RELATED"/>
    <property type="match status" value="1"/>
</dbReference>
<dbReference type="Pfam" id="PF00724">
    <property type="entry name" value="Oxidored_FMN"/>
    <property type="match status" value="1"/>
</dbReference>
<protein>
    <submittedName>
        <fullName evidence="4">NADH-dependent flavin oxidoreductase YqiG</fullName>
    </submittedName>
</protein>
<gene>
    <name evidence="4" type="primary">yqiG</name>
    <name evidence="4" type="ORF">GCM10011617_19890</name>
</gene>
<dbReference type="PANTHER" id="PTHR43656">
    <property type="entry name" value="BINDING OXIDOREDUCTASE, PUTATIVE (AFU_ORTHOLOGUE AFUA_2G08260)-RELATED"/>
    <property type="match status" value="1"/>
</dbReference>
<comment type="caution">
    <text evidence="4">The sequence shown here is derived from an EMBL/GenBank/DDBJ whole genome shotgun (WGS) entry which is preliminary data.</text>
</comment>
<dbReference type="AlphaFoldDB" id="A0A918RHV4"/>
<dbReference type="InterPro" id="IPR001155">
    <property type="entry name" value="OxRdtase_FMN_N"/>
</dbReference>
<dbReference type="GO" id="GO:0010181">
    <property type="term" value="F:FMN binding"/>
    <property type="evidence" value="ECO:0007669"/>
    <property type="project" value="InterPro"/>
</dbReference>
<dbReference type="EMBL" id="BMZD01000004">
    <property type="protein sequence ID" value="GGZ99472.1"/>
    <property type="molecule type" value="Genomic_DNA"/>
</dbReference>